<proteinExistence type="predicted"/>
<evidence type="ECO:0000313" key="3">
    <source>
        <dbReference type="Proteomes" id="UP000625735"/>
    </source>
</evidence>
<feature type="signal peptide" evidence="1">
    <location>
        <begin position="1"/>
        <end position="20"/>
    </location>
</feature>
<keyword evidence="1" id="KW-0732">Signal</keyword>
<keyword evidence="3" id="KW-1185">Reference proteome</keyword>
<dbReference type="EMBL" id="BMFG01000001">
    <property type="protein sequence ID" value="GGD15511.1"/>
    <property type="molecule type" value="Genomic_DNA"/>
</dbReference>
<protein>
    <submittedName>
        <fullName evidence="2">Uncharacterized protein</fullName>
    </submittedName>
</protein>
<evidence type="ECO:0000256" key="1">
    <source>
        <dbReference type="SAM" id="SignalP"/>
    </source>
</evidence>
<feature type="chain" id="PRO_5037777989" evidence="1">
    <location>
        <begin position="21"/>
        <end position="268"/>
    </location>
</feature>
<gene>
    <name evidence="2" type="ORF">GCM10011343_03060</name>
</gene>
<reference evidence="2" key="2">
    <citation type="submission" date="2020-09" db="EMBL/GenBank/DDBJ databases">
        <authorList>
            <person name="Sun Q."/>
            <person name="Zhou Y."/>
        </authorList>
    </citation>
    <scope>NUCLEOTIDE SEQUENCE</scope>
    <source>
        <strain evidence="2">CGMCC 1.12506</strain>
    </source>
</reference>
<evidence type="ECO:0000313" key="2">
    <source>
        <dbReference type="EMBL" id="GGD15511.1"/>
    </source>
</evidence>
<dbReference type="RefSeq" id="WP_188360738.1">
    <property type="nucleotide sequence ID" value="NZ_BMFG01000001.1"/>
</dbReference>
<name>A0A917D9H5_9FLAO</name>
<accession>A0A917D9H5</accession>
<dbReference type="AlphaFoldDB" id="A0A917D9H5"/>
<comment type="caution">
    <text evidence="2">The sequence shown here is derived from an EMBL/GenBank/DDBJ whole genome shotgun (WGS) entry which is preliminary data.</text>
</comment>
<organism evidence="2 3">
    <name type="scientific">Flavobacterium orientale</name>
    <dbReference type="NCBI Taxonomy" id="1756020"/>
    <lineage>
        <taxon>Bacteria</taxon>
        <taxon>Pseudomonadati</taxon>
        <taxon>Bacteroidota</taxon>
        <taxon>Flavobacteriia</taxon>
        <taxon>Flavobacteriales</taxon>
        <taxon>Flavobacteriaceae</taxon>
        <taxon>Flavobacterium</taxon>
    </lineage>
</organism>
<reference evidence="2" key="1">
    <citation type="journal article" date="2014" name="Int. J. Syst. Evol. Microbiol.">
        <title>Complete genome sequence of Corynebacterium casei LMG S-19264T (=DSM 44701T), isolated from a smear-ripened cheese.</title>
        <authorList>
            <consortium name="US DOE Joint Genome Institute (JGI-PGF)"/>
            <person name="Walter F."/>
            <person name="Albersmeier A."/>
            <person name="Kalinowski J."/>
            <person name="Ruckert C."/>
        </authorList>
    </citation>
    <scope>NUCLEOTIDE SEQUENCE</scope>
    <source>
        <strain evidence="2">CGMCC 1.12506</strain>
    </source>
</reference>
<sequence length="268" mass="30561">MRNKLCFLVLLILQFGYAQQYDSVVIEKDSIDSNNQVYKVGNVYVFDYEIIKNGISKKLKTNSNDGFELVNKTSDSVGVAKIHLLVRPSIDSPRTNENQTQISYMQGPEFGSFSSTGVVDNSSNVWIHPIRSGFFESLETCPFPFVKKPLSIGLEWQDAMSIGEGWGNQLWGEWSGQLLLSYHYKITGKESITTDLGVIECYIIESKADSKLGTTTLKSYFSDVYGFLRFEYELLTGLKVTMWVVDFMENKAFNDTMTFFKTKEYLKQ</sequence>
<dbReference type="Proteomes" id="UP000625735">
    <property type="component" value="Unassembled WGS sequence"/>
</dbReference>